<dbReference type="InterPro" id="IPR050173">
    <property type="entry name" value="ABC_transporter_C-like"/>
</dbReference>
<comment type="subcellular location">
    <subcellularLocation>
        <location evidence="1">Membrane</location>
        <topology evidence="1">Multi-pass membrane protein</topology>
    </subcellularLocation>
</comment>
<feature type="domain" description="ABC transmembrane type-1" evidence="13">
    <location>
        <begin position="95"/>
        <end position="370"/>
    </location>
</feature>
<evidence type="ECO:0000259" key="13">
    <source>
        <dbReference type="PROSITE" id="PS50929"/>
    </source>
</evidence>
<keyword evidence="5" id="KW-0677">Repeat</keyword>
<dbReference type="EMBL" id="CAJJDP010000010">
    <property type="protein sequence ID" value="CAD8140413.1"/>
    <property type="molecule type" value="Genomic_DNA"/>
</dbReference>
<dbReference type="Pfam" id="PF00664">
    <property type="entry name" value="ABC_membrane"/>
    <property type="match status" value="2"/>
</dbReference>
<evidence type="ECO:0000256" key="3">
    <source>
        <dbReference type="ARBA" id="ARBA00022448"/>
    </source>
</evidence>
<dbReference type="GO" id="GO:0140359">
    <property type="term" value="F:ABC-type transporter activity"/>
    <property type="evidence" value="ECO:0007669"/>
    <property type="project" value="InterPro"/>
</dbReference>
<dbReference type="OMA" id="NSMARID"/>
<feature type="domain" description="ABC transporter" evidence="12">
    <location>
        <begin position="422"/>
        <end position="643"/>
    </location>
</feature>
<feature type="domain" description="ABC transporter" evidence="12">
    <location>
        <begin position="1021"/>
        <end position="1255"/>
    </location>
</feature>
<dbReference type="InterPro" id="IPR017871">
    <property type="entry name" value="ABC_transporter-like_CS"/>
</dbReference>
<evidence type="ECO:0000256" key="8">
    <source>
        <dbReference type="ARBA" id="ARBA00022989"/>
    </source>
</evidence>
<dbReference type="GO" id="GO:0016020">
    <property type="term" value="C:membrane"/>
    <property type="evidence" value="ECO:0007669"/>
    <property type="project" value="UniProtKB-SubCell"/>
</dbReference>
<comment type="caution">
    <text evidence="14">The sequence shown here is derived from an EMBL/GenBank/DDBJ whole genome shotgun (WGS) entry which is preliminary data.</text>
</comment>
<feature type="transmembrane region" description="Helical" evidence="11">
    <location>
        <begin position="835"/>
        <end position="853"/>
    </location>
</feature>
<feature type="transmembrane region" description="Helical" evidence="11">
    <location>
        <begin position="89"/>
        <end position="110"/>
    </location>
</feature>
<reference evidence="14" key="1">
    <citation type="submission" date="2021-01" db="EMBL/GenBank/DDBJ databases">
        <authorList>
            <consortium name="Genoscope - CEA"/>
            <person name="William W."/>
        </authorList>
    </citation>
    <scope>NUCLEOTIDE SEQUENCE</scope>
</reference>
<keyword evidence="6" id="KW-0547">Nucleotide-binding</keyword>
<evidence type="ECO:0000313" key="14">
    <source>
        <dbReference type="EMBL" id="CAD8140413.1"/>
    </source>
</evidence>
<dbReference type="PROSITE" id="PS00211">
    <property type="entry name" value="ABC_TRANSPORTER_1"/>
    <property type="match status" value="2"/>
</dbReference>
<accession>A0A8S1SIX5</accession>
<evidence type="ECO:0000256" key="10">
    <source>
        <dbReference type="ARBA" id="ARBA00023180"/>
    </source>
</evidence>
<evidence type="ECO:0000256" key="4">
    <source>
        <dbReference type="ARBA" id="ARBA00022692"/>
    </source>
</evidence>
<evidence type="ECO:0000256" key="6">
    <source>
        <dbReference type="ARBA" id="ARBA00022741"/>
    </source>
</evidence>
<dbReference type="InterPro" id="IPR011527">
    <property type="entry name" value="ABC1_TM_dom"/>
</dbReference>
<feature type="transmembrane region" description="Helical" evidence="11">
    <location>
        <begin position="921"/>
        <end position="941"/>
    </location>
</feature>
<dbReference type="PROSITE" id="PS50893">
    <property type="entry name" value="ABC_TRANSPORTER_2"/>
    <property type="match status" value="2"/>
</dbReference>
<feature type="transmembrane region" description="Helical" evidence="11">
    <location>
        <begin position="130"/>
        <end position="149"/>
    </location>
</feature>
<evidence type="ECO:0000256" key="7">
    <source>
        <dbReference type="ARBA" id="ARBA00022840"/>
    </source>
</evidence>
<dbReference type="SMART" id="SM00382">
    <property type="entry name" value="AAA"/>
    <property type="match status" value="2"/>
</dbReference>
<evidence type="ECO:0000313" key="15">
    <source>
        <dbReference type="Proteomes" id="UP000683925"/>
    </source>
</evidence>
<evidence type="ECO:0000256" key="1">
    <source>
        <dbReference type="ARBA" id="ARBA00004141"/>
    </source>
</evidence>
<feature type="transmembrane region" description="Helical" evidence="11">
    <location>
        <begin position="694"/>
        <end position="714"/>
    </location>
</feature>
<dbReference type="GO" id="GO:0005524">
    <property type="term" value="F:ATP binding"/>
    <property type="evidence" value="ECO:0007669"/>
    <property type="project" value="UniProtKB-KW"/>
</dbReference>
<evidence type="ECO:0000259" key="12">
    <source>
        <dbReference type="PROSITE" id="PS50893"/>
    </source>
</evidence>
<keyword evidence="15" id="KW-1185">Reference proteome</keyword>
<feature type="transmembrane region" description="Helical" evidence="11">
    <location>
        <begin position="206"/>
        <end position="229"/>
    </location>
</feature>
<dbReference type="CDD" id="cd03250">
    <property type="entry name" value="ABCC_MRP_domain1"/>
    <property type="match status" value="1"/>
</dbReference>
<proteinExistence type="inferred from homology"/>
<evidence type="ECO:0000256" key="9">
    <source>
        <dbReference type="ARBA" id="ARBA00023136"/>
    </source>
</evidence>
<evidence type="ECO:0000256" key="5">
    <source>
        <dbReference type="ARBA" id="ARBA00022737"/>
    </source>
</evidence>
<keyword evidence="9 11" id="KW-0472">Membrane</keyword>
<dbReference type="Proteomes" id="UP000683925">
    <property type="component" value="Unassembled WGS sequence"/>
</dbReference>
<evidence type="ECO:0008006" key="16">
    <source>
        <dbReference type="Google" id="ProtNLM"/>
    </source>
</evidence>
<dbReference type="PROSITE" id="PS50929">
    <property type="entry name" value="ABC_TM1F"/>
    <property type="match status" value="2"/>
</dbReference>
<dbReference type="GO" id="GO:0016887">
    <property type="term" value="F:ATP hydrolysis activity"/>
    <property type="evidence" value="ECO:0007669"/>
    <property type="project" value="InterPro"/>
</dbReference>
<sequence>MAKIIDPKDQTSLLVSQTQVEFSSKNCVKVFFFTWIYRLMAIGKNKPLVQTDLVIIDQESNMSSSHSRFFAFFKKKNFINSLYCSYKCLILYCGVLYLIVSGLSLCMPIITQESQKYFIYDQPEDKPSFSSMLLFAAIQLIYMITLSLIKPYQLFYSSLLSIKQQGALQQEILTKTLKFPIFRSQHYSTGELINMLQVDINQAANYFYNAIIIFTVPLQLISAFIVIFITLGNQAIVPAVGAIIQAIIGLIFGYLYGIVQKRYMVAKDNRMKAVDEALIYAKQVKLNSFEDFFEERIKNYREKELQQLRNQVLMMITIQLIYGIVQISTWECIFYFSNEVNFGTMSIMMQNYQSILNILTSLPDQYKNFQISRNSMARIDNYFLQQDCNMIERSSENTNYAIKINNGSYCWKSNDQMNKDVIEINDENQEITDQNIFQINIDLEIKKGQFVAFVGNSASGKSTLLRSILGETYKKSGNILVNGTISVAAQEPWIISGSIKKNITFMNSFDSIKYRQIIKICGLERDIASFKNGDDTILGEKGDNLSGGQQKRLNLARAIYNDADIYLLDDPTSALDIKVKYQIHQQCIQGYLKSKTRILFTNSLSNLQECDMIYIIDNGKIMKQGKFHQLAGLNDDQQYSQKEIIDIQFEEKHYKSEDPENLDVRSSLIQMEDQEKGDISRSVIKQVFAYMGKYLAILSNILYFGIVLGCQLIGNQFMAQQDLTDQEYRKLAMTYFPMIQSPIILAMVLLNTYYLLMGLSTSRKIHNSVIQSLLNASYTKFYNTILIGRLMNRLSKDIYNIDLLFPNEIQNLTIQATTLLLPLFASFLYLNPIALPLLIVFFIILIYLTIIYYRCLREITRIEAVSKSPIFSFFQQIVRGITYVRTCLPIEKIVIQQQRNVDVDLGNQINLFGFQYWYQSLAGSITNIFQALLFIVCFIFPGTTQQLTILVLNQMQTASQLLLNSTISYGNIQMYLISFERCLHLANKIEQENRAISLVTPNANETDSSDDKQNNEDNIVLQLDNCSFQYRPNSKCVLQELSLILHKKEKIGVVGRTGAGKSSIILALTQILEQTEGSINIDRKNMNCYSINELRQKFAIIPQDPLIFMGTLKQNLDPLNKFEESHIQEIAQQCGLLEMQSFKQQGLQSEIALTGSNISLGEKQLLNIVRCILENKSIVLVDEATSNIDSKIEEHVKNLFDTYFQNVAMISIAHKVTTIMNSDKIMVLNDGRITEFDHPQQLLANPNSEFKQIIELIKNSEEL</sequence>
<dbReference type="FunFam" id="1.20.1560.10:FF:000233">
    <property type="entry name" value="Uncharacterized protein"/>
    <property type="match status" value="1"/>
</dbReference>
<dbReference type="AlphaFoldDB" id="A0A8S1SIX5"/>
<dbReference type="FunFam" id="3.40.50.300:FF:003449">
    <property type="entry name" value="Uncharacterized protein"/>
    <property type="match status" value="1"/>
</dbReference>
<name>A0A8S1SIX5_PAROT</name>
<comment type="similarity">
    <text evidence="2">Belongs to the ABC transporter superfamily. ABCC family. Conjugate transporter (TC 3.A.1.208) subfamily.</text>
</comment>
<gene>
    <name evidence="14" type="ORF">POCTA_138.1.T0110418</name>
</gene>
<organism evidence="14 15">
    <name type="scientific">Paramecium octaurelia</name>
    <dbReference type="NCBI Taxonomy" id="43137"/>
    <lineage>
        <taxon>Eukaryota</taxon>
        <taxon>Sar</taxon>
        <taxon>Alveolata</taxon>
        <taxon>Ciliophora</taxon>
        <taxon>Intramacronucleata</taxon>
        <taxon>Oligohymenophorea</taxon>
        <taxon>Peniculida</taxon>
        <taxon>Parameciidae</taxon>
        <taxon>Paramecium</taxon>
    </lineage>
</organism>
<feature type="transmembrane region" description="Helical" evidence="11">
    <location>
        <begin position="235"/>
        <end position="257"/>
    </location>
</feature>
<feature type="domain" description="ABC transmembrane type-1" evidence="13">
    <location>
        <begin position="744"/>
        <end position="981"/>
    </location>
</feature>
<keyword evidence="7" id="KW-0067">ATP-binding</keyword>
<keyword evidence="3" id="KW-0813">Transport</keyword>
<keyword evidence="8 11" id="KW-1133">Transmembrane helix</keyword>
<dbReference type="OrthoDB" id="298706at2759"/>
<dbReference type="FunFam" id="1.20.1560.10:FF:000255">
    <property type="entry name" value="Uncharacterized protein"/>
    <property type="match status" value="1"/>
</dbReference>
<dbReference type="FunFam" id="3.40.50.300:FF:001172">
    <property type="entry name" value="Cystic fibrosis transmembrane conductance regulator"/>
    <property type="match status" value="1"/>
</dbReference>
<evidence type="ECO:0000256" key="2">
    <source>
        <dbReference type="ARBA" id="ARBA00009726"/>
    </source>
</evidence>
<dbReference type="PANTHER" id="PTHR24223">
    <property type="entry name" value="ATP-BINDING CASSETTE SUB-FAMILY C"/>
    <property type="match status" value="1"/>
</dbReference>
<evidence type="ECO:0000256" key="11">
    <source>
        <dbReference type="SAM" id="Phobius"/>
    </source>
</evidence>
<dbReference type="InterPro" id="IPR003593">
    <property type="entry name" value="AAA+_ATPase"/>
</dbReference>
<protein>
    <recommendedName>
        <fullName evidence="16">ABC transporter family protein</fullName>
    </recommendedName>
</protein>
<dbReference type="Pfam" id="PF00005">
    <property type="entry name" value="ABC_tran"/>
    <property type="match status" value="2"/>
</dbReference>
<feature type="transmembrane region" description="Helical" evidence="11">
    <location>
        <begin position="734"/>
        <end position="756"/>
    </location>
</feature>
<keyword evidence="10" id="KW-0325">Glycoprotein</keyword>
<dbReference type="InterPro" id="IPR003439">
    <property type="entry name" value="ABC_transporter-like_ATP-bd"/>
</dbReference>
<dbReference type="PANTHER" id="PTHR24223:SF456">
    <property type="entry name" value="MULTIDRUG RESISTANCE-ASSOCIATED PROTEIN LETHAL(2)03659"/>
    <property type="match status" value="1"/>
</dbReference>
<keyword evidence="4 11" id="KW-0812">Transmembrane</keyword>